<dbReference type="AlphaFoldDB" id="A0A4R3RF21"/>
<organism evidence="1 2">
    <name type="scientific">Rhizobium azibense</name>
    <dbReference type="NCBI Taxonomy" id="1136135"/>
    <lineage>
        <taxon>Bacteria</taxon>
        <taxon>Pseudomonadati</taxon>
        <taxon>Pseudomonadota</taxon>
        <taxon>Alphaproteobacteria</taxon>
        <taxon>Hyphomicrobiales</taxon>
        <taxon>Rhizobiaceae</taxon>
        <taxon>Rhizobium/Agrobacterium group</taxon>
        <taxon>Rhizobium</taxon>
    </lineage>
</organism>
<dbReference type="EMBL" id="SMBK01000017">
    <property type="protein sequence ID" value="TCU33144.1"/>
    <property type="molecule type" value="Genomic_DNA"/>
</dbReference>
<name>A0A4R3RF21_9HYPH</name>
<protein>
    <submittedName>
        <fullName evidence="1">Uncharacterized protein</fullName>
    </submittedName>
</protein>
<gene>
    <name evidence="1" type="ORF">EV129_117141</name>
</gene>
<evidence type="ECO:0000313" key="1">
    <source>
        <dbReference type="EMBL" id="TCU33144.1"/>
    </source>
</evidence>
<accession>A0A4R3RF21</accession>
<dbReference type="Proteomes" id="UP000295507">
    <property type="component" value="Unassembled WGS sequence"/>
</dbReference>
<reference evidence="1 2" key="1">
    <citation type="submission" date="2019-03" db="EMBL/GenBank/DDBJ databases">
        <title>Genomic Encyclopedia of Type Strains, Phase IV (KMG-V): Genome sequencing to study the core and pangenomes of soil and plant-associated prokaryotes.</title>
        <authorList>
            <person name="Whitman W."/>
        </authorList>
    </citation>
    <scope>NUCLEOTIDE SEQUENCE [LARGE SCALE GENOMIC DNA]</scope>
    <source>
        <strain evidence="1 2">IE4868</strain>
    </source>
</reference>
<sequence length="74" mass="8533">MAQIDPRDLDYSPMMIEFFAELVKRLQERGIDPAEAERRVGRFFERQASPLERALVMHRGVERVVDALLSDSGN</sequence>
<evidence type="ECO:0000313" key="2">
    <source>
        <dbReference type="Proteomes" id="UP000295507"/>
    </source>
</evidence>
<proteinExistence type="predicted"/>
<dbReference type="RefSeq" id="WP_132553308.1">
    <property type="nucleotide sequence ID" value="NZ_SMBK01000017.1"/>
</dbReference>
<comment type="caution">
    <text evidence="1">The sequence shown here is derived from an EMBL/GenBank/DDBJ whole genome shotgun (WGS) entry which is preliminary data.</text>
</comment>